<feature type="transmembrane region" description="Helical" evidence="5">
    <location>
        <begin position="490"/>
        <end position="509"/>
    </location>
</feature>
<comment type="similarity">
    <text evidence="1">Belongs to the protein kinase superfamily. ADCK protein kinase family.</text>
</comment>
<evidence type="ECO:0000259" key="6">
    <source>
        <dbReference type="PROSITE" id="PS50011"/>
    </source>
</evidence>
<sequence>MVTLVNLHAYWRFVVVLRQFSPLIVAYWRDRRRYFLFGGSREVDAETQRERAAVLLDILLTLGPTFIKLGQILSTRPDILPPAYIEVLEGLQDDVPPAPWEESRVVLEDEFGPIDETFDDFDRDPISGASLGQVYTATYEGDEVAVKVRRPGIESLVEADLRTIRWSIPLVKRFTGAGRSFSLENLADEFAKTIREEMDYARERTMLEEIRGNFADNDRIRIPETYESVSGPRVLTMEYVPGTKISDIDALDEAGHDRTAIAEILQEVYLQMIIDDGVFHADPHPGNLAVADDGSVIFYDFGMAGRVDPFVQEKIVEFYVAVARQDIDAILDTLISMGTLSPEADREVMGNVMELAIADVRGEDVEQYQVNQIIEQVESSIYEFPLRLPPNLALVLRVATVVEGVCVTLDPEFDFISTATDYLREEGYYEQTARDLAEDAGRQVQQTTEALFTVPPKADEFLDRANRDDLTVNVVLEDDTKVLEKLAMRIAYSVLLAVGVLSATILYSFANNWRLALVVLALASPLAIALYRSFRKKRGLRTTPQFTRQGMKQRRDD</sequence>
<dbReference type="SUPFAM" id="SSF56112">
    <property type="entry name" value="Protein kinase-like (PK-like)"/>
    <property type="match status" value="1"/>
</dbReference>
<dbReference type="InterPro" id="IPR036640">
    <property type="entry name" value="ABC1_TM_sf"/>
</dbReference>
<keyword evidence="7" id="KW-0808">Transferase</keyword>
<evidence type="ECO:0000313" key="8">
    <source>
        <dbReference type="Proteomes" id="UP000198297"/>
    </source>
</evidence>
<reference evidence="7 8" key="1">
    <citation type="submission" date="2017-06" db="EMBL/GenBank/DDBJ databases">
        <authorList>
            <person name="Kim H.J."/>
            <person name="Triplett B.A."/>
        </authorList>
    </citation>
    <scope>NUCLEOTIDE SEQUENCE [LARGE SCALE GENOMIC DNA]</scope>
    <source>
        <strain evidence="7 8">DSM 19316</strain>
    </source>
</reference>
<evidence type="ECO:0000256" key="2">
    <source>
        <dbReference type="ARBA" id="ARBA00022692"/>
    </source>
</evidence>
<dbReference type="RefSeq" id="WP_089308348.1">
    <property type="nucleotide sequence ID" value="NZ_FZNK01000002.1"/>
</dbReference>
<dbReference type="SUPFAM" id="SSF90123">
    <property type="entry name" value="ABC transporter transmembrane region"/>
    <property type="match status" value="1"/>
</dbReference>
<proteinExistence type="inferred from homology"/>
<evidence type="ECO:0000313" key="7">
    <source>
        <dbReference type="EMBL" id="SNR48433.1"/>
    </source>
</evidence>
<organism evidence="7 8">
    <name type="scientific">Halorubrum ezzemoulense</name>
    <name type="common">Halorubrum chaoviator</name>
    <dbReference type="NCBI Taxonomy" id="337243"/>
    <lineage>
        <taxon>Archaea</taxon>
        <taxon>Methanobacteriati</taxon>
        <taxon>Methanobacteriota</taxon>
        <taxon>Stenosarchaea group</taxon>
        <taxon>Halobacteria</taxon>
        <taxon>Halobacteriales</taxon>
        <taxon>Haloferacaceae</taxon>
        <taxon>Halorubrum</taxon>
    </lineage>
</organism>
<feature type="domain" description="Protein kinase" evidence="6">
    <location>
        <begin position="120"/>
        <end position="452"/>
    </location>
</feature>
<evidence type="ECO:0000256" key="3">
    <source>
        <dbReference type="ARBA" id="ARBA00022989"/>
    </source>
</evidence>
<dbReference type="InterPro" id="IPR011009">
    <property type="entry name" value="Kinase-like_dom_sf"/>
</dbReference>
<keyword evidence="2 5" id="KW-0812">Transmembrane</keyword>
<evidence type="ECO:0000256" key="5">
    <source>
        <dbReference type="SAM" id="Phobius"/>
    </source>
</evidence>
<dbReference type="CDD" id="cd05121">
    <property type="entry name" value="ABC1_ADCK3-like"/>
    <property type="match status" value="1"/>
</dbReference>
<feature type="transmembrane region" description="Helical" evidence="5">
    <location>
        <begin position="12"/>
        <end position="28"/>
    </location>
</feature>
<evidence type="ECO:0000256" key="1">
    <source>
        <dbReference type="ARBA" id="ARBA00009670"/>
    </source>
</evidence>
<keyword evidence="7" id="KW-0830">Ubiquinone</keyword>
<dbReference type="EMBL" id="FZNK01000002">
    <property type="protein sequence ID" value="SNR48433.1"/>
    <property type="molecule type" value="Genomic_DNA"/>
</dbReference>
<keyword evidence="4 5" id="KW-0472">Membrane</keyword>
<dbReference type="InterPro" id="IPR004147">
    <property type="entry name" value="ABC1_dom"/>
</dbReference>
<dbReference type="Pfam" id="PF03109">
    <property type="entry name" value="ABC1"/>
    <property type="match status" value="1"/>
</dbReference>
<dbReference type="AlphaFoldDB" id="A0A238WQ23"/>
<gene>
    <name evidence="7" type="ORF">SAMN06266787_102524</name>
</gene>
<dbReference type="Proteomes" id="UP000198297">
    <property type="component" value="Unassembled WGS sequence"/>
</dbReference>
<accession>A0A238WQ23</accession>
<protein>
    <submittedName>
        <fullName evidence="7">Predicted unusual protein kinase regulating ubiquinone biosynthesis, AarF/ABC1/UbiB family</fullName>
    </submittedName>
</protein>
<dbReference type="GO" id="GO:0016020">
    <property type="term" value="C:membrane"/>
    <property type="evidence" value="ECO:0007669"/>
    <property type="project" value="InterPro"/>
</dbReference>
<dbReference type="GO" id="GO:0005524">
    <property type="term" value="F:ATP binding"/>
    <property type="evidence" value="ECO:0007669"/>
    <property type="project" value="InterPro"/>
</dbReference>
<keyword evidence="7" id="KW-0418">Kinase</keyword>
<dbReference type="Gene3D" id="1.10.510.10">
    <property type="entry name" value="Transferase(Phosphotransferase) domain 1"/>
    <property type="match status" value="1"/>
</dbReference>
<dbReference type="PANTHER" id="PTHR10566:SF113">
    <property type="entry name" value="PROTEIN ACTIVITY OF BC1 COMPLEX KINASE 7, CHLOROPLASTIC"/>
    <property type="match status" value="1"/>
</dbReference>
<dbReference type="InterPro" id="IPR000719">
    <property type="entry name" value="Prot_kinase_dom"/>
</dbReference>
<feature type="transmembrane region" description="Helical" evidence="5">
    <location>
        <begin position="515"/>
        <end position="534"/>
    </location>
</feature>
<evidence type="ECO:0000256" key="4">
    <source>
        <dbReference type="ARBA" id="ARBA00023136"/>
    </source>
</evidence>
<dbReference type="GO" id="GO:0004672">
    <property type="term" value="F:protein kinase activity"/>
    <property type="evidence" value="ECO:0007669"/>
    <property type="project" value="InterPro"/>
</dbReference>
<dbReference type="PANTHER" id="PTHR10566">
    <property type="entry name" value="CHAPERONE-ACTIVITY OF BC1 COMPLEX CABC1 -RELATED"/>
    <property type="match status" value="1"/>
</dbReference>
<dbReference type="InterPro" id="IPR050154">
    <property type="entry name" value="UbiB_kinase"/>
</dbReference>
<dbReference type="PROSITE" id="PS50011">
    <property type="entry name" value="PROTEIN_KINASE_DOM"/>
    <property type="match status" value="1"/>
</dbReference>
<name>A0A238WQ23_HALEZ</name>
<keyword evidence="3 5" id="KW-1133">Transmembrane helix</keyword>